<dbReference type="PROSITE" id="PS51257">
    <property type="entry name" value="PROKAR_LIPOPROTEIN"/>
    <property type="match status" value="1"/>
</dbReference>
<comment type="caution">
    <text evidence="3">The sequence shown here is derived from an EMBL/GenBank/DDBJ whole genome shotgun (WGS) entry which is preliminary data.</text>
</comment>
<keyword evidence="2" id="KW-0732">Signal</keyword>
<organism evidence="3 4">
    <name type="scientific">Paenirhodobacter hankyongi</name>
    <dbReference type="NCBI Taxonomy" id="2294033"/>
    <lineage>
        <taxon>Bacteria</taxon>
        <taxon>Pseudomonadati</taxon>
        <taxon>Pseudomonadota</taxon>
        <taxon>Alphaproteobacteria</taxon>
        <taxon>Rhodobacterales</taxon>
        <taxon>Rhodobacter group</taxon>
        <taxon>Paenirhodobacter</taxon>
    </lineage>
</organism>
<dbReference type="InterPro" id="IPR009576">
    <property type="entry name" value="Biofilm_formation_YgiB"/>
</dbReference>
<keyword evidence="4" id="KW-1185">Reference proteome</keyword>
<name>A0A421BSH6_9RHOB</name>
<accession>A0A421BSH6</accession>
<evidence type="ECO:0000313" key="4">
    <source>
        <dbReference type="Proteomes" id="UP000279673"/>
    </source>
</evidence>
<dbReference type="Pfam" id="PF06693">
    <property type="entry name" value="DUF1190"/>
    <property type="match status" value="1"/>
</dbReference>
<evidence type="ECO:0000256" key="2">
    <source>
        <dbReference type="SAM" id="SignalP"/>
    </source>
</evidence>
<evidence type="ECO:0000256" key="1">
    <source>
        <dbReference type="SAM" id="MobiDB-lite"/>
    </source>
</evidence>
<reference evidence="3 4" key="1">
    <citation type="submission" date="2018-10" db="EMBL/GenBank/DDBJ databases">
        <title>Rhodobacter sp . BO-81.</title>
        <authorList>
            <person name="Im W.T."/>
        </authorList>
    </citation>
    <scope>NUCLEOTIDE SEQUENCE [LARGE SCALE GENOMIC DNA]</scope>
    <source>
        <strain evidence="3 4">BO-81</strain>
    </source>
</reference>
<evidence type="ECO:0000313" key="3">
    <source>
        <dbReference type="EMBL" id="RLL71251.1"/>
    </source>
</evidence>
<feature type="chain" id="PRO_5019133171" evidence="2">
    <location>
        <begin position="24"/>
        <end position="199"/>
    </location>
</feature>
<dbReference type="RefSeq" id="WP_121531572.1">
    <property type="nucleotide sequence ID" value="NZ_RCHI01000004.1"/>
</dbReference>
<dbReference type="AlphaFoldDB" id="A0A421BSH6"/>
<dbReference type="EMBL" id="RCHI01000004">
    <property type="protein sequence ID" value="RLL71251.1"/>
    <property type="molecule type" value="Genomic_DNA"/>
</dbReference>
<feature type="signal peptide" evidence="2">
    <location>
        <begin position="1"/>
        <end position="23"/>
    </location>
</feature>
<dbReference type="Proteomes" id="UP000279673">
    <property type="component" value="Unassembled WGS sequence"/>
</dbReference>
<feature type="region of interest" description="Disordered" evidence="1">
    <location>
        <begin position="161"/>
        <end position="199"/>
    </location>
</feature>
<feature type="compositionally biased region" description="Polar residues" evidence="1">
    <location>
        <begin position="173"/>
        <end position="185"/>
    </location>
</feature>
<proteinExistence type="predicted"/>
<sequence length="199" mass="20199">MKRSRAMRPLTIGLIGASAFALAACKPQTEEATAFPDLKSCLAETAKPGATMTEDDCTTAYAQAVQTNMDSAPRYDAMTACEEQHGVGNCEAQVNPNGGGGSIFMPLLTGFLLGKMLSGGGGLMSQPLYPQRGGGFATPGGQVFGNNRGSATVPASTFNKPATTFDKAPLSSKPASGWSNKSTVKSTGGFGTSLSGSGG</sequence>
<gene>
    <name evidence="3" type="ORF">DYS74_05065</name>
</gene>
<feature type="compositionally biased region" description="Gly residues" evidence="1">
    <location>
        <begin position="188"/>
        <end position="199"/>
    </location>
</feature>
<protein>
    <submittedName>
        <fullName evidence="3">DUF1190 domain-containing protein</fullName>
    </submittedName>
</protein>